<dbReference type="GO" id="GO:0009298">
    <property type="term" value="P:GDP-mannose biosynthetic process"/>
    <property type="evidence" value="ECO:0007669"/>
    <property type="project" value="InterPro"/>
</dbReference>
<comment type="catalytic activity">
    <reaction evidence="1">
        <text>D-mannose 6-phosphate = D-fructose 6-phosphate</text>
        <dbReference type="Rhea" id="RHEA:12356"/>
        <dbReference type="ChEBI" id="CHEBI:58735"/>
        <dbReference type="ChEBI" id="CHEBI:61527"/>
        <dbReference type="EC" id="5.3.1.8"/>
    </reaction>
</comment>
<evidence type="ECO:0000259" key="9">
    <source>
        <dbReference type="Pfam" id="PF20511"/>
    </source>
</evidence>
<evidence type="ECO:0000256" key="1">
    <source>
        <dbReference type="ARBA" id="ARBA00000757"/>
    </source>
</evidence>
<comment type="similarity">
    <text evidence="2">Belongs to the mannose-6-phosphate isomerase type 1 family.</text>
</comment>
<dbReference type="GO" id="GO:0004476">
    <property type="term" value="F:mannose-6-phosphate isomerase activity"/>
    <property type="evidence" value="ECO:0007669"/>
    <property type="project" value="UniProtKB-EC"/>
</dbReference>
<dbReference type="Gene3D" id="2.60.120.10">
    <property type="entry name" value="Jelly Rolls"/>
    <property type="match status" value="2"/>
</dbReference>
<dbReference type="PRINTS" id="PR00714">
    <property type="entry name" value="MAN6PISMRASE"/>
</dbReference>
<dbReference type="EC" id="5.3.1.8" evidence="3"/>
<feature type="binding site" evidence="8">
    <location>
        <position position="151"/>
    </location>
    <ligand>
        <name>Zn(2+)</name>
        <dbReference type="ChEBI" id="CHEBI:29105"/>
    </ligand>
</feature>
<evidence type="ECO:0000313" key="10">
    <source>
        <dbReference type="EMBL" id="CAG37187.1"/>
    </source>
</evidence>
<keyword evidence="4 8" id="KW-0479">Metal-binding</keyword>
<dbReference type="InterPro" id="IPR011051">
    <property type="entry name" value="RmlC_Cupin_sf"/>
</dbReference>
<feature type="binding site" evidence="8">
    <location>
        <position position="186"/>
    </location>
    <ligand>
        <name>Zn(2+)</name>
        <dbReference type="ChEBI" id="CHEBI:29105"/>
    </ligand>
</feature>
<proteinExistence type="inferred from homology"/>
<feature type="domain" description="Phosphomannose isomerase type I catalytic" evidence="9">
    <location>
        <begin position="54"/>
        <end position="203"/>
    </location>
</feature>
<dbReference type="InterPro" id="IPR018050">
    <property type="entry name" value="Pmannose_isomerase-type1_CS"/>
</dbReference>
<dbReference type="GO" id="GO:0008270">
    <property type="term" value="F:zinc ion binding"/>
    <property type="evidence" value="ECO:0007669"/>
    <property type="project" value="InterPro"/>
</dbReference>
<dbReference type="KEGG" id="dps:DP2458"/>
<evidence type="ECO:0000256" key="8">
    <source>
        <dbReference type="PIRSR" id="PIRSR001480-2"/>
    </source>
</evidence>
<dbReference type="GO" id="GO:0005975">
    <property type="term" value="P:carbohydrate metabolic process"/>
    <property type="evidence" value="ECO:0007669"/>
    <property type="project" value="InterPro"/>
</dbReference>
<evidence type="ECO:0000256" key="6">
    <source>
        <dbReference type="ARBA" id="ARBA00023235"/>
    </source>
</evidence>
<keyword evidence="11" id="KW-1185">Reference proteome</keyword>
<dbReference type="NCBIfam" id="TIGR00218">
    <property type="entry name" value="manA"/>
    <property type="match status" value="1"/>
</dbReference>
<organism evidence="10 11">
    <name type="scientific">Desulfotalea psychrophila (strain LSv54 / DSM 12343)</name>
    <dbReference type="NCBI Taxonomy" id="177439"/>
    <lineage>
        <taxon>Bacteria</taxon>
        <taxon>Pseudomonadati</taxon>
        <taxon>Thermodesulfobacteriota</taxon>
        <taxon>Desulfobulbia</taxon>
        <taxon>Desulfobulbales</taxon>
        <taxon>Desulfocapsaceae</taxon>
        <taxon>Desulfotalea</taxon>
    </lineage>
</organism>
<sequence>MYRYDLVCNQISPKKTLNYVKLMEKFKEYRKTMLNLLYKKAINRQEPDAIMGVMPLQAGIQHYVWGDKSFIPNLLGVKNPEGRPFAELWMGAHPDLPSEIEVKDRSVALNEVITTSAEEVLGPMVTRKFQGKLPYLFKVLSAAAPLSLQVHPSKARAREGFTRENAAGIPRSAGHRNYRDINHKPELIVALTDFYGLRGFRPLVQIAQVLTDIPEFRSLQLDFKPTSAGLKSFYGHLMNLSQDRVDAVLEPMIKRLTEADRKKAFIRDDRQFWILRADREYSKQGHRDRGIFSIYLLNLVHLKPGEGMYLPAGVLHTYLEGAGMEIMACSNNVIRGGLTSKHVDVPELLNNVSFAGSEPEILHPTRLPDSREWVFKTPVTEFELRCIEVTEAQPHQNGSDHSAEILILVDVNRDAHVVVTSGELSLNLQQGSSFFVPFGVPYTIRADHTAMFYKATVPQSSSSLFRIS</sequence>
<evidence type="ECO:0000256" key="4">
    <source>
        <dbReference type="ARBA" id="ARBA00022723"/>
    </source>
</evidence>
<dbReference type="InterPro" id="IPR046457">
    <property type="entry name" value="PMI_typeI_cat"/>
</dbReference>
<dbReference type="HOGENOM" id="CLU_026967_1_1_7"/>
<dbReference type="Pfam" id="PF20511">
    <property type="entry name" value="PMI_typeI_cat"/>
    <property type="match status" value="1"/>
</dbReference>
<dbReference type="InterPro" id="IPR016305">
    <property type="entry name" value="Mannose-6-P_Isomerase"/>
</dbReference>
<evidence type="ECO:0000256" key="7">
    <source>
        <dbReference type="PIRSR" id="PIRSR001480-1"/>
    </source>
</evidence>
<dbReference type="Proteomes" id="UP000000602">
    <property type="component" value="Chromosome"/>
</dbReference>
<dbReference type="PANTHER" id="PTHR10309">
    <property type="entry name" value="MANNOSE-6-PHOSPHATE ISOMERASE"/>
    <property type="match status" value="1"/>
</dbReference>
<feature type="binding site" evidence="8">
    <location>
        <position position="149"/>
    </location>
    <ligand>
        <name>Zn(2+)</name>
        <dbReference type="ChEBI" id="CHEBI:29105"/>
    </ligand>
</feature>
<reference evidence="11" key="1">
    <citation type="journal article" date="2004" name="Environ. Microbiol.">
        <title>The genome of Desulfotalea psychrophila, a sulfate-reducing bacterium from permanently cold Arctic sediments.</title>
        <authorList>
            <person name="Rabus R."/>
            <person name="Ruepp A."/>
            <person name="Frickey T."/>
            <person name="Rattei T."/>
            <person name="Fartmann B."/>
            <person name="Stark M."/>
            <person name="Bauer M."/>
            <person name="Zibat A."/>
            <person name="Lombardot T."/>
            <person name="Becker I."/>
            <person name="Amann J."/>
            <person name="Gellner K."/>
            <person name="Teeling H."/>
            <person name="Leuschner W.D."/>
            <person name="Gloeckner F.-O."/>
            <person name="Lupas A.N."/>
            <person name="Amann R."/>
            <person name="Klenk H.-P."/>
        </authorList>
    </citation>
    <scope>NUCLEOTIDE SEQUENCE [LARGE SCALE GENOMIC DNA]</scope>
    <source>
        <strain evidence="11">DSM 12343 / LSv54</strain>
    </source>
</reference>
<dbReference type="PIRSF" id="PIRSF001480">
    <property type="entry name" value="Mannose-6-phosphate_isomerase"/>
    <property type="match status" value="1"/>
</dbReference>
<comment type="cofactor">
    <cofactor evidence="8">
        <name>Zn(2+)</name>
        <dbReference type="ChEBI" id="CHEBI:29105"/>
    </cofactor>
    <text evidence="8">Binds 1 zinc ion per subunit.</text>
</comment>
<accession>Q6AKD8</accession>
<dbReference type="eggNOG" id="COG1482">
    <property type="taxonomic scope" value="Bacteria"/>
</dbReference>
<feature type="binding site" evidence="8">
    <location>
        <position position="316"/>
    </location>
    <ligand>
        <name>Zn(2+)</name>
        <dbReference type="ChEBI" id="CHEBI:29105"/>
    </ligand>
</feature>
<dbReference type="InterPro" id="IPR001250">
    <property type="entry name" value="Man6P_Isoase-1"/>
</dbReference>
<dbReference type="PANTHER" id="PTHR10309:SF0">
    <property type="entry name" value="MANNOSE-6-PHOSPHATE ISOMERASE"/>
    <property type="match status" value="1"/>
</dbReference>
<dbReference type="InterPro" id="IPR014710">
    <property type="entry name" value="RmlC-like_jellyroll"/>
</dbReference>
<dbReference type="SUPFAM" id="SSF51182">
    <property type="entry name" value="RmlC-like cupins"/>
    <property type="match status" value="1"/>
</dbReference>
<dbReference type="AlphaFoldDB" id="Q6AKD8"/>
<dbReference type="CDD" id="cd07011">
    <property type="entry name" value="cupin_PMI_type_I_N"/>
    <property type="match status" value="1"/>
</dbReference>
<feature type="active site" evidence="7">
    <location>
        <position position="335"/>
    </location>
</feature>
<dbReference type="PROSITE" id="PS00965">
    <property type="entry name" value="PMI_I_1"/>
    <property type="match status" value="1"/>
</dbReference>
<dbReference type="GO" id="GO:0005829">
    <property type="term" value="C:cytosol"/>
    <property type="evidence" value="ECO:0007669"/>
    <property type="project" value="TreeGrafter"/>
</dbReference>
<keyword evidence="6 10" id="KW-0413">Isomerase</keyword>
<evidence type="ECO:0000256" key="5">
    <source>
        <dbReference type="ARBA" id="ARBA00022833"/>
    </source>
</evidence>
<protein>
    <recommendedName>
        <fullName evidence="3">mannose-6-phosphate isomerase</fullName>
        <ecNumber evidence="3">5.3.1.8</ecNumber>
    </recommendedName>
</protein>
<name>Q6AKD8_DESPS</name>
<dbReference type="STRING" id="177439.DP2458"/>
<gene>
    <name evidence="10" type="ordered locus">DP2458</name>
</gene>
<dbReference type="EMBL" id="CR522870">
    <property type="protein sequence ID" value="CAG37187.1"/>
    <property type="molecule type" value="Genomic_DNA"/>
</dbReference>
<dbReference type="Gene3D" id="1.10.441.10">
    <property type="entry name" value="Phosphomannose Isomerase, domain 2"/>
    <property type="match status" value="1"/>
</dbReference>
<keyword evidence="5 8" id="KW-0862">Zinc</keyword>
<evidence type="ECO:0000256" key="3">
    <source>
        <dbReference type="ARBA" id="ARBA00011956"/>
    </source>
</evidence>
<evidence type="ECO:0000313" key="11">
    <source>
        <dbReference type="Proteomes" id="UP000000602"/>
    </source>
</evidence>
<evidence type="ECO:0000256" key="2">
    <source>
        <dbReference type="ARBA" id="ARBA00010772"/>
    </source>
</evidence>